<dbReference type="Pfam" id="PF24864">
    <property type="entry name" value="DUF7730"/>
    <property type="match status" value="1"/>
</dbReference>
<dbReference type="PANTHER" id="PTHR42085:SF2">
    <property type="entry name" value="F-BOX DOMAIN-CONTAINING PROTEIN"/>
    <property type="match status" value="1"/>
</dbReference>
<comment type="caution">
    <text evidence="2">The sequence shown here is derived from an EMBL/GenBank/DDBJ whole genome shotgun (WGS) entry which is preliminary data.</text>
</comment>
<sequence length="263" mass="29384">MNSISKRKIAARSRSLPLKKASGAELSTLPLPSPSELDKTFPFLKLPPELREMIYEYLLVPANVIVNHTMGHKNSHGPPKIFTSVNNTLHYRRRGKPAFGEHQIAILCVSRLIYKEALPILYGRNNFIFTTSHVVRPFLAKLHGKTFKSPQPGAERIRHVTLSGVGRRDLVPAVRSLRKLTKLISLTFEVFHGDNTDAMAAAAFTFIDQAGSAEQRQAQFDMISFVCNEEPTVLLFGRPLFTELGPAKCKAKLAELANLPYHD</sequence>
<proteinExistence type="predicted"/>
<evidence type="ECO:0000313" key="2">
    <source>
        <dbReference type="EMBL" id="KAK4499696.1"/>
    </source>
</evidence>
<organism evidence="2 3">
    <name type="scientific">Zasmidium cellare</name>
    <name type="common">Wine cellar mold</name>
    <name type="synonym">Racodium cellare</name>
    <dbReference type="NCBI Taxonomy" id="395010"/>
    <lineage>
        <taxon>Eukaryota</taxon>
        <taxon>Fungi</taxon>
        <taxon>Dikarya</taxon>
        <taxon>Ascomycota</taxon>
        <taxon>Pezizomycotina</taxon>
        <taxon>Dothideomycetes</taxon>
        <taxon>Dothideomycetidae</taxon>
        <taxon>Mycosphaerellales</taxon>
        <taxon>Mycosphaerellaceae</taxon>
        <taxon>Zasmidium</taxon>
    </lineage>
</organism>
<gene>
    <name evidence="2" type="ORF">PRZ48_010214</name>
</gene>
<feature type="domain" description="DUF7730" evidence="1">
    <location>
        <begin position="43"/>
        <end position="136"/>
    </location>
</feature>
<dbReference type="EMBL" id="JAXOVC010000007">
    <property type="protein sequence ID" value="KAK4499696.1"/>
    <property type="molecule type" value="Genomic_DNA"/>
</dbReference>
<keyword evidence="3" id="KW-1185">Reference proteome</keyword>
<accession>A0ABR0EDW8</accession>
<dbReference type="InterPro" id="IPR038883">
    <property type="entry name" value="AN11006-like"/>
</dbReference>
<name>A0ABR0EDW8_ZASCE</name>
<dbReference type="InterPro" id="IPR056632">
    <property type="entry name" value="DUF7730"/>
</dbReference>
<dbReference type="Proteomes" id="UP001305779">
    <property type="component" value="Unassembled WGS sequence"/>
</dbReference>
<protein>
    <recommendedName>
        <fullName evidence="1">DUF7730 domain-containing protein</fullName>
    </recommendedName>
</protein>
<evidence type="ECO:0000259" key="1">
    <source>
        <dbReference type="Pfam" id="PF24864"/>
    </source>
</evidence>
<reference evidence="2 3" key="1">
    <citation type="journal article" date="2023" name="G3 (Bethesda)">
        <title>A chromosome-level genome assembly of Zasmidium syzygii isolated from banana leaves.</title>
        <authorList>
            <person name="van Westerhoven A.C."/>
            <person name="Mehrabi R."/>
            <person name="Talebi R."/>
            <person name="Steentjes M.B.F."/>
            <person name="Corcolon B."/>
            <person name="Chong P.A."/>
            <person name="Kema G.H.J."/>
            <person name="Seidl M.F."/>
        </authorList>
    </citation>
    <scope>NUCLEOTIDE SEQUENCE [LARGE SCALE GENOMIC DNA]</scope>
    <source>
        <strain evidence="2 3">P124</strain>
    </source>
</reference>
<evidence type="ECO:0000313" key="3">
    <source>
        <dbReference type="Proteomes" id="UP001305779"/>
    </source>
</evidence>
<dbReference type="PANTHER" id="PTHR42085">
    <property type="entry name" value="F-BOX DOMAIN-CONTAINING PROTEIN"/>
    <property type="match status" value="1"/>
</dbReference>